<keyword evidence="2" id="KW-1185">Reference proteome</keyword>
<name>A0ABN9DE41_9NEOB</name>
<accession>A0ABN9DE41</accession>
<organism evidence="1 2">
    <name type="scientific">Staurois parvus</name>
    <dbReference type="NCBI Taxonomy" id="386267"/>
    <lineage>
        <taxon>Eukaryota</taxon>
        <taxon>Metazoa</taxon>
        <taxon>Chordata</taxon>
        <taxon>Craniata</taxon>
        <taxon>Vertebrata</taxon>
        <taxon>Euteleostomi</taxon>
        <taxon>Amphibia</taxon>
        <taxon>Batrachia</taxon>
        <taxon>Anura</taxon>
        <taxon>Neobatrachia</taxon>
        <taxon>Ranoidea</taxon>
        <taxon>Ranidae</taxon>
        <taxon>Staurois</taxon>
    </lineage>
</organism>
<evidence type="ECO:0000313" key="2">
    <source>
        <dbReference type="Proteomes" id="UP001162483"/>
    </source>
</evidence>
<proteinExistence type="predicted"/>
<comment type="caution">
    <text evidence="1">The sequence shown here is derived from an EMBL/GenBank/DDBJ whole genome shotgun (WGS) entry which is preliminary data.</text>
</comment>
<sequence>MTIGVPLCPEDTAGTGSRCCTLPGSAHKRWQCRVGHSGTLIVVPIVVRDLYVRSRSCDHCLANQ</sequence>
<dbReference type="EMBL" id="CATNWA010014238">
    <property type="protein sequence ID" value="CAI9569461.1"/>
    <property type="molecule type" value="Genomic_DNA"/>
</dbReference>
<protein>
    <submittedName>
        <fullName evidence="1">Uncharacterized protein</fullName>
    </submittedName>
</protein>
<reference evidence="1" key="1">
    <citation type="submission" date="2023-05" db="EMBL/GenBank/DDBJ databases">
        <authorList>
            <person name="Stuckert A."/>
        </authorList>
    </citation>
    <scope>NUCLEOTIDE SEQUENCE</scope>
</reference>
<gene>
    <name evidence="1" type="ORF">SPARVUS_LOCUS6924567</name>
</gene>
<dbReference type="Proteomes" id="UP001162483">
    <property type="component" value="Unassembled WGS sequence"/>
</dbReference>
<evidence type="ECO:0000313" key="1">
    <source>
        <dbReference type="EMBL" id="CAI9569461.1"/>
    </source>
</evidence>